<accession>A0A087D066</accession>
<dbReference type="InterPro" id="IPR005181">
    <property type="entry name" value="SASA"/>
</dbReference>
<evidence type="ECO:0000313" key="4">
    <source>
        <dbReference type="Proteomes" id="UP000029040"/>
    </source>
</evidence>
<dbReference type="Pfam" id="PF03629">
    <property type="entry name" value="SASA"/>
    <property type="match status" value="1"/>
</dbReference>
<organism evidence="3 4">
    <name type="scientific">Bifidobacterium pullorum subsp. saeculare DSM 6531 = LMG 14934</name>
    <dbReference type="NCBI Taxonomy" id="1437611"/>
    <lineage>
        <taxon>Bacteria</taxon>
        <taxon>Bacillati</taxon>
        <taxon>Actinomycetota</taxon>
        <taxon>Actinomycetes</taxon>
        <taxon>Bifidobacteriales</taxon>
        <taxon>Bifidobacteriaceae</taxon>
        <taxon>Bifidobacterium</taxon>
    </lineage>
</organism>
<dbReference type="EC" id="3.1.1.53" evidence="3"/>
<keyword evidence="1 3" id="KW-0378">Hydrolase</keyword>
<dbReference type="SUPFAM" id="SSF49785">
    <property type="entry name" value="Galactose-binding domain-like"/>
    <property type="match status" value="1"/>
</dbReference>
<dbReference type="GO" id="GO:0001681">
    <property type="term" value="F:sialate O-acetylesterase activity"/>
    <property type="evidence" value="ECO:0007669"/>
    <property type="project" value="UniProtKB-EC"/>
</dbReference>
<evidence type="ECO:0000259" key="2">
    <source>
        <dbReference type="Pfam" id="PF03629"/>
    </source>
</evidence>
<sequence>MMTMNEGQDTVTLSPLFGEGGVLQSGAPLRIWGVGRPCSQVRITIADRSATATVGDDGAWRVQLDPLEPGGPYRLEVRVDGGDEPVIAHDVYAGEVFVCAGQSNMEYQMEFLRWRYPSEYAREPDPLLRHCKVPVRFDFHGPRRDFDEPVRWVGAAADTLDEFTGVGYFFGRMVRAWLGVPVGLLNITLGGSPIESWMDEETLAAWPKALADLEPYRDDKVARTRSEESIAAMNRWYEDLRIRETESGREDLGHGTLELPAFLKDADPRLNGFRGVIHLRRTVTLPAYAAGHAAALHLGAMVDSDETSVNGVKIGQSEHQYLSRDYMVPEGVLKAGRNEIDVRLVVEHGTGRVTPGKHMHLDMGDDSYDLDGTWTYAIGARVDTDCPGEDFVRWKPLGLYNGMTATCAGYAARAALWYQGESNTGDVADDYGRMLAAMIGCWRKAWGQQRLPFLIVQLPVFSIDGVEDGGWALVRKHQWQTAKSIEDVAAVVTLDAGDWNDLHPWNKSVVADRLFAAAQRLVYGKDDAPRSPEPTGVRLADGRLTIAFDDGTGDCGLDTMDGTDPGEFELVWEDGSRHTVPARVEGNAVIIAVPWRRPTAVRYAWRNAPSRGLLCGANGLPVPPFAEPIA</sequence>
<protein>
    <submittedName>
        <fullName evidence="3">Putative secreted protein</fullName>
        <ecNumber evidence="3">3.1.1.53</ecNumber>
    </submittedName>
</protein>
<dbReference type="SUPFAM" id="SSF52266">
    <property type="entry name" value="SGNH hydrolase"/>
    <property type="match status" value="1"/>
</dbReference>
<dbReference type="InterPro" id="IPR036514">
    <property type="entry name" value="SGNH_hydro_sf"/>
</dbReference>
<dbReference type="Proteomes" id="UP000029040">
    <property type="component" value="Unassembled WGS sequence"/>
</dbReference>
<proteinExistence type="predicted"/>
<name>A0A087D066_9BIFI</name>
<evidence type="ECO:0000256" key="1">
    <source>
        <dbReference type="ARBA" id="ARBA00022801"/>
    </source>
</evidence>
<dbReference type="AlphaFoldDB" id="A0A087D066"/>
<dbReference type="EMBL" id="JGZM01000002">
    <property type="protein sequence ID" value="KFI88916.1"/>
    <property type="molecule type" value="Genomic_DNA"/>
</dbReference>
<dbReference type="PANTHER" id="PTHR22901:SF0">
    <property type="entry name" value="SIALATE O-ACETYLESTERASE"/>
    <property type="match status" value="1"/>
</dbReference>
<dbReference type="InterPro" id="IPR039329">
    <property type="entry name" value="SIAE"/>
</dbReference>
<reference evidence="3 4" key="1">
    <citation type="submission" date="2014-03" db="EMBL/GenBank/DDBJ databases">
        <title>Genomics of Bifidobacteria.</title>
        <authorList>
            <person name="Ventura M."/>
            <person name="Milani C."/>
            <person name="Lugli G.A."/>
        </authorList>
    </citation>
    <scope>NUCLEOTIDE SEQUENCE [LARGE SCALE GENOMIC DNA]</scope>
    <source>
        <strain evidence="3 4">LMG 14934</strain>
    </source>
</reference>
<dbReference type="InterPro" id="IPR008979">
    <property type="entry name" value="Galactose-bd-like_sf"/>
</dbReference>
<feature type="domain" description="Sialate O-acetylesterase" evidence="2">
    <location>
        <begin position="398"/>
        <end position="497"/>
    </location>
</feature>
<gene>
    <name evidence="3" type="ORF">BSAE_0247</name>
</gene>
<dbReference type="Gene3D" id="3.40.50.1110">
    <property type="entry name" value="SGNH hydrolase"/>
    <property type="match status" value="2"/>
</dbReference>
<dbReference type="GO" id="GO:0005975">
    <property type="term" value="P:carbohydrate metabolic process"/>
    <property type="evidence" value="ECO:0007669"/>
    <property type="project" value="TreeGrafter"/>
</dbReference>
<dbReference type="Gene3D" id="2.60.120.260">
    <property type="entry name" value="Galactose-binding domain-like"/>
    <property type="match status" value="1"/>
</dbReference>
<dbReference type="PANTHER" id="PTHR22901">
    <property type="entry name" value="SIALATE O-ACETYLESTERASE"/>
    <property type="match status" value="1"/>
</dbReference>
<evidence type="ECO:0000313" key="3">
    <source>
        <dbReference type="EMBL" id="KFI88916.1"/>
    </source>
</evidence>
<comment type="caution">
    <text evidence="3">The sequence shown here is derived from an EMBL/GenBank/DDBJ whole genome shotgun (WGS) entry which is preliminary data.</text>
</comment>